<feature type="compositionally biased region" description="Basic and acidic residues" evidence="1">
    <location>
        <begin position="125"/>
        <end position="151"/>
    </location>
</feature>
<dbReference type="Proteomes" id="UP000887574">
    <property type="component" value="Unplaced"/>
</dbReference>
<feature type="region of interest" description="Disordered" evidence="1">
    <location>
        <begin position="118"/>
        <end position="151"/>
    </location>
</feature>
<dbReference type="Pfam" id="PF10551">
    <property type="entry name" value="MULE"/>
    <property type="match status" value="1"/>
</dbReference>
<evidence type="ECO:0000313" key="4">
    <source>
        <dbReference type="WBParaSite" id="jg17357"/>
    </source>
</evidence>
<sequence>MTRKSCSRSHTKRVKNFDEILGVLFELNYKELQILKGCGKKKLEVVAYAKKAKSINSASKRYNVDRKCVRKWMEQEEQLSNSKNQLQSQVRRENFQCCRHLKFAELDEELSKWVRDRLKKKSKGQPKDHSAEGNADVRSRRGSPHTRDLSANKTEEYQCRYARMKNYRCSIKLRVVYPQDNFKVIVEQSKGSHDHVPVNQPKLSDQHKELMKQELDSTALIIQRKIHVFLIFLVRDDRNVQRKHAVWEMIRCRLLSNMNWHGFPVMVCGFSDAEQHFFATYLALVSNENTWCYERFFEAISALNYIPEIIMGDGDTTISAAAKNVWMLIKRAMCYAHVKMNLKKKLQPKVMDPVRETISKDVALLQLASSTAEFVNENLLQRKRKMGRPKLASRALSFS</sequence>
<evidence type="ECO:0000259" key="2">
    <source>
        <dbReference type="Pfam" id="PF10551"/>
    </source>
</evidence>
<keyword evidence="3" id="KW-1185">Reference proteome</keyword>
<evidence type="ECO:0000256" key="1">
    <source>
        <dbReference type="SAM" id="MobiDB-lite"/>
    </source>
</evidence>
<proteinExistence type="predicted"/>
<evidence type="ECO:0000313" key="3">
    <source>
        <dbReference type="Proteomes" id="UP000887574"/>
    </source>
</evidence>
<dbReference type="InterPro" id="IPR018289">
    <property type="entry name" value="MULE_transposase_dom"/>
</dbReference>
<reference evidence="4" key="1">
    <citation type="submission" date="2022-11" db="UniProtKB">
        <authorList>
            <consortium name="WormBaseParasite"/>
        </authorList>
    </citation>
    <scope>IDENTIFICATION</scope>
</reference>
<accession>A0A915DB11</accession>
<organism evidence="3 4">
    <name type="scientific">Ditylenchus dipsaci</name>
    <dbReference type="NCBI Taxonomy" id="166011"/>
    <lineage>
        <taxon>Eukaryota</taxon>
        <taxon>Metazoa</taxon>
        <taxon>Ecdysozoa</taxon>
        <taxon>Nematoda</taxon>
        <taxon>Chromadorea</taxon>
        <taxon>Rhabditida</taxon>
        <taxon>Tylenchina</taxon>
        <taxon>Tylenchomorpha</taxon>
        <taxon>Sphaerularioidea</taxon>
        <taxon>Anguinidae</taxon>
        <taxon>Anguininae</taxon>
        <taxon>Ditylenchus</taxon>
    </lineage>
</organism>
<feature type="domain" description="MULE transposase" evidence="2">
    <location>
        <begin position="264"/>
        <end position="341"/>
    </location>
</feature>
<name>A0A915DB11_9BILA</name>
<dbReference type="WBParaSite" id="jg17357">
    <property type="protein sequence ID" value="jg17357"/>
    <property type="gene ID" value="jg17357"/>
</dbReference>
<dbReference type="AlphaFoldDB" id="A0A915DB11"/>
<protein>
    <submittedName>
        <fullName evidence="4">MULE transposase domain-containing protein</fullName>
    </submittedName>
</protein>